<reference evidence="2" key="2">
    <citation type="submission" date="2025-08" db="UniProtKB">
        <authorList>
            <consortium name="Ensembl"/>
        </authorList>
    </citation>
    <scope>IDENTIFICATION</scope>
    <source>
        <strain evidence="2">Thoroughbred</strain>
    </source>
</reference>
<evidence type="ECO:0000259" key="1">
    <source>
        <dbReference type="Pfam" id="PF17490"/>
    </source>
</evidence>
<accession>A0A9L0RJQ1</accession>
<name>A0A9L0RJQ1_HORSE</name>
<dbReference type="InterPro" id="IPR042566">
    <property type="entry name" value="L1_C"/>
</dbReference>
<dbReference type="Ensembl" id="ENSECAT00000095737.1">
    <property type="protein sequence ID" value="ENSECAP00000062061.1"/>
    <property type="gene ID" value="ENSECAG00000056203.1"/>
</dbReference>
<dbReference type="AlphaFoldDB" id="A0A9L0RJQ1"/>
<dbReference type="InterPro" id="IPR004244">
    <property type="entry name" value="Transposase_22"/>
</dbReference>
<evidence type="ECO:0000313" key="2">
    <source>
        <dbReference type="Ensembl" id="ENSECAP00000062061.1"/>
    </source>
</evidence>
<evidence type="ECO:0000313" key="3">
    <source>
        <dbReference type="Proteomes" id="UP000002281"/>
    </source>
</evidence>
<protein>
    <recommendedName>
        <fullName evidence="1">L1 transposable element dsRBD-like domain-containing protein</fullName>
    </recommendedName>
</protein>
<dbReference type="Pfam" id="PF17490">
    <property type="entry name" value="Tnp_22_dsRBD"/>
    <property type="match status" value="1"/>
</dbReference>
<reference evidence="2 3" key="1">
    <citation type="journal article" date="2009" name="Science">
        <title>Genome sequence, comparative analysis, and population genetics of the domestic horse.</title>
        <authorList>
            <consortium name="Broad Institute Genome Sequencing Platform"/>
            <consortium name="Broad Institute Whole Genome Assembly Team"/>
            <person name="Wade C.M."/>
            <person name="Giulotto E."/>
            <person name="Sigurdsson S."/>
            <person name="Zoli M."/>
            <person name="Gnerre S."/>
            <person name="Imsland F."/>
            <person name="Lear T.L."/>
            <person name="Adelson D.L."/>
            <person name="Bailey E."/>
            <person name="Bellone R.R."/>
            <person name="Bloecker H."/>
            <person name="Distl O."/>
            <person name="Edgar R.C."/>
            <person name="Garber M."/>
            <person name="Leeb T."/>
            <person name="Mauceli E."/>
            <person name="MacLeod J.N."/>
            <person name="Penedo M.C.T."/>
            <person name="Raison J.M."/>
            <person name="Sharpe T."/>
            <person name="Vogel J."/>
            <person name="Andersson L."/>
            <person name="Antczak D.F."/>
            <person name="Biagi T."/>
            <person name="Binns M.M."/>
            <person name="Chowdhary B.P."/>
            <person name="Coleman S.J."/>
            <person name="Della Valle G."/>
            <person name="Fryc S."/>
            <person name="Guerin G."/>
            <person name="Hasegawa T."/>
            <person name="Hill E.W."/>
            <person name="Jurka J."/>
            <person name="Kiialainen A."/>
            <person name="Lindgren G."/>
            <person name="Liu J."/>
            <person name="Magnani E."/>
            <person name="Mickelson J.R."/>
            <person name="Murray J."/>
            <person name="Nergadze S.G."/>
            <person name="Onofrio R."/>
            <person name="Pedroni S."/>
            <person name="Piras M.F."/>
            <person name="Raudsepp T."/>
            <person name="Rocchi M."/>
            <person name="Roeed K.H."/>
            <person name="Ryder O.A."/>
            <person name="Searle S."/>
            <person name="Skow L."/>
            <person name="Swinburne J.E."/>
            <person name="Syvaenen A.C."/>
            <person name="Tozaki T."/>
            <person name="Valberg S.J."/>
            <person name="Vaudin M."/>
            <person name="White J.R."/>
            <person name="Zody M.C."/>
            <person name="Lander E.S."/>
            <person name="Lindblad-Toh K."/>
        </authorList>
    </citation>
    <scope>NUCLEOTIDE SEQUENCE [LARGE SCALE GENOMIC DNA]</scope>
    <source>
        <strain evidence="2 3">Thoroughbred</strain>
    </source>
</reference>
<organism evidence="2 3">
    <name type="scientific">Equus caballus</name>
    <name type="common">Horse</name>
    <dbReference type="NCBI Taxonomy" id="9796"/>
    <lineage>
        <taxon>Eukaryota</taxon>
        <taxon>Metazoa</taxon>
        <taxon>Chordata</taxon>
        <taxon>Craniata</taxon>
        <taxon>Vertebrata</taxon>
        <taxon>Euteleostomi</taxon>
        <taxon>Mammalia</taxon>
        <taxon>Eutheria</taxon>
        <taxon>Laurasiatheria</taxon>
        <taxon>Perissodactyla</taxon>
        <taxon>Equidae</taxon>
        <taxon>Equus</taxon>
    </lineage>
</organism>
<dbReference type="GeneTree" id="ENSGT01150000286982"/>
<sequence>MTKNIKGSKGEENYLQRNPYQAFSRWAETLHARREWDDIFQILKDKKFEPRTLYPVKPSFRYDGDIKAFPDKQKLREFIATIPPLQEMIKEALIPETKRQSFEQGDK</sequence>
<feature type="domain" description="L1 transposable element dsRBD-like" evidence="1">
    <location>
        <begin position="27"/>
        <end position="91"/>
    </location>
</feature>
<reference evidence="2" key="3">
    <citation type="submission" date="2025-09" db="UniProtKB">
        <authorList>
            <consortium name="Ensembl"/>
        </authorList>
    </citation>
    <scope>IDENTIFICATION</scope>
    <source>
        <strain evidence="2">Thoroughbred</strain>
    </source>
</reference>
<dbReference type="InterPro" id="IPR035300">
    <property type="entry name" value="L1_dsRBD"/>
</dbReference>
<dbReference type="Proteomes" id="UP000002281">
    <property type="component" value="Chromosome 19"/>
</dbReference>
<proteinExistence type="predicted"/>
<keyword evidence="3" id="KW-1185">Reference proteome</keyword>
<dbReference type="Gene3D" id="3.30.250.20">
    <property type="entry name" value="L1 transposable element, C-terminal domain"/>
    <property type="match status" value="1"/>
</dbReference>
<dbReference type="PANTHER" id="PTHR11505">
    <property type="entry name" value="L1 TRANSPOSABLE ELEMENT-RELATED"/>
    <property type="match status" value="1"/>
</dbReference>